<dbReference type="SUPFAM" id="SSF52540">
    <property type="entry name" value="P-loop containing nucleoside triphosphate hydrolases"/>
    <property type="match status" value="1"/>
</dbReference>
<reference evidence="11 12" key="1">
    <citation type="submission" date="2023-04" db="EMBL/GenBank/DDBJ databases">
        <title>Forest soil microbial communities from Buena Vista Peninsula, Colon Province, Panama.</title>
        <authorList>
            <person name="Bouskill N."/>
        </authorList>
    </citation>
    <scope>NUCLEOTIDE SEQUENCE [LARGE SCALE GENOMIC DNA]</scope>
    <source>
        <strain evidence="11 12">AC80</strain>
    </source>
</reference>
<gene>
    <name evidence="11" type="ORF">M2272_001537</name>
</gene>
<dbReference type="Proteomes" id="UP001160130">
    <property type="component" value="Unassembled WGS sequence"/>
</dbReference>
<feature type="transmembrane region" description="Helical" evidence="8">
    <location>
        <begin position="250"/>
        <end position="269"/>
    </location>
</feature>
<keyword evidence="2" id="KW-0813">Transport</keyword>
<dbReference type="PANTHER" id="PTHR11384:SF59">
    <property type="entry name" value="LYSOSOMAL COBALAMIN TRANSPORTER ABCD4"/>
    <property type="match status" value="1"/>
</dbReference>
<proteinExistence type="predicted"/>
<evidence type="ECO:0000256" key="2">
    <source>
        <dbReference type="ARBA" id="ARBA00022448"/>
    </source>
</evidence>
<dbReference type="CDD" id="cd03223">
    <property type="entry name" value="ABCD_peroxisomal_ALDP"/>
    <property type="match status" value="1"/>
</dbReference>
<evidence type="ECO:0000256" key="7">
    <source>
        <dbReference type="ARBA" id="ARBA00023136"/>
    </source>
</evidence>
<evidence type="ECO:0000256" key="4">
    <source>
        <dbReference type="ARBA" id="ARBA00022741"/>
    </source>
</evidence>
<feature type="transmembrane region" description="Helical" evidence="8">
    <location>
        <begin position="69"/>
        <end position="91"/>
    </location>
</feature>
<evidence type="ECO:0000256" key="5">
    <source>
        <dbReference type="ARBA" id="ARBA00022840"/>
    </source>
</evidence>
<sequence length="645" mass="72229">MNDLKPFSSSIDWSVELLHSLGWLAQAWTVTAVCTMAVLTLIARFTTWGRQFWAVTGAYFTGRHSLKPWLILAAMLLSVIIGVRLSVLFSYQTNDLFTSAQVAVQGLATGNDEVRNSGIRGFWIALLTFSVLAAILVTRVMVDLFMTQRFMLAWRTWLTDRLTGDWLDGRAYYRSRFIDQTIDNPDQRIQSDIDVFTALSGPQPNTPHQTSNGTLPFGAISAIVSVVSFTSILWNLSGDLTVFGVDVPRAMFWSVFVYVAFATVIAFTLGRPLIRLSFNNEKFNAAFRYALVRLRDAAESVALYRGEKVERSQLRERFAAVVTNYKHFINRTMAFTGWNLSMNNIIIPLPWMLQAPRLFTGQIQLGTVSQSVSAFGAIQDALSFFRNSYDTFAGYRASIIRLHGLVAANQQSRELPRLQVTENADGLVELDNIEVRNPAGEQLIEDLTLTLAAGEAIIITGKSGTGKTTLLRSMAQLWPYASGTVRCPQGDNETMFLSQLPYVPLGDLRTVVSYPHQPGDLSDRQLRDALLAVALPRCVDRLDEVTDWAKVLSPGEQQRVAFARILLTKPKVVFLDEATSALDEPLEFMIYSLIRRELPDTVFVSVTHRTTVNRHHEKHLELLGEGRWRLGPVDEAEPVAEPVRV</sequence>
<dbReference type="EMBL" id="JARXVE010000002">
    <property type="protein sequence ID" value="MDH6194908.1"/>
    <property type="molecule type" value="Genomic_DNA"/>
</dbReference>
<comment type="caution">
    <text evidence="11">The sequence shown here is derived from an EMBL/GenBank/DDBJ whole genome shotgun (WGS) entry which is preliminary data.</text>
</comment>
<accession>A0ABT6KW11</accession>
<dbReference type="SUPFAM" id="SSF90123">
    <property type="entry name" value="ABC transporter transmembrane region"/>
    <property type="match status" value="1"/>
</dbReference>
<evidence type="ECO:0000256" key="3">
    <source>
        <dbReference type="ARBA" id="ARBA00022692"/>
    </source>
</evidence>
<evidence type="ECO:0000256" key="1">
    <source>
        <dbReference type="ARBA" id="ARBA00004651"/>
    </source>
</evidence>
<dbReference type="PANTHER" id="PTHR11384">
    <property type="entry name" value="ATP-BINDING CASSETTE, SUB-FAMILY D MEMBER"/>
    <property type="match status" value="1"/>
</dbReference>
<feature type="domain" description="ABC transporter" evidence="9">
    <location>
        <begin position="428"/>
        <end position="643"/>
    </location>
</feature>
<feature type="transmembrane region" description="Helical" evidence="8">
    <location>
        <begin position="122"/>
        <end position="142"/>
    </location>
</feature>
<feature type="domain" description="ABC transmembrane type-1" evidence="10">
    <location>
        <begin position="69"/>
        <end position="394"/>
    </location>
</feature>
<dbReference type="InterPro" id="IPR003593">
    <property type="entry name" value="AAA+_ATPase"/>
</dbReference>
<evidence type="ECO:0000313" key="11">
    <source>
        <dbReference type="EMBL" id="MDH6194908.1"/>
    </source>
</evidence>
<evidence type="ECO:0000256" key="6">
    <source>
        <dbReference type="ARBA" id="ARBA00022989"/>
    </source>
</evidence>
<keyword evidence="3 8" id="KW-0812">Transmembrane</keyword>
<name>A0ABT6KW11_9MYCO</name>
<evidence type="ECO:0000259" key="10">
    <source>
        <dbReference type="PROSITE" id="PS50929"/>
    </source>
</evidence>
<keyword evidence="6 8" id="KW-1133">Transmembrane helix</keyword>
<dbReference type="SMART" id="SM00382">
    <property type="entry name" value="AAA"/>
    <property type="match status" value="1"/>
</dbReference>
<keyword evidence="4" id="KW-0547">Nucleotide-binding</keyword>
<keyword evidence="5 11" id="KW-0067">ATP-binding</keyword>
<dbReference type="InterPro" id="IPR017871">
    <property type="entry name" value="ABC_transporter-like_CS"/>
</dbReference>
<protein>
    <submittedName>
        <fullName evidence="11">ATP-binding cassette transporter</fullName>
    </submittedName>
</protein>
<dbReference type="InterPro" id="IPR003439">
    <property type="entry name" value="ABC_transporter-like_ATP-bd"/>
</dbReference>
<organism evidence="11 12">
    <name type="scientific">Mycolicibacterium frederiksbergense</name>
    <dbReference type="NCBI Taxonomy" id="117567"/>
    <lineage>
        <taxon>Bacteria</taxon>
        <taxon>Bacillati</taxon>
        <taxon>Actinomycetota</taxon>
        <taxon>Actinomycetes</taxon>
        <taxon>Mycobacteriales</taxon>
        <taxon>Mycobacteriaceae</taxon>
        <taxon>Mycolicibacterium</taxon>
    </lineage>
</organism>
<evidence type="ECO:0000313" key="12">
    <source>
        <dbReference type="Proteomes" id="UP001160130"/>
    </source>
</evidence>
<evidence type="ECO:0000256" key="8">
    <source>
        <dbReference type="SAM" id="Phobius"/>
    </source>
</evidence>
<dbReference type="Gene3D" id="3.40.50.300">
    <property type="entry name" value="P-loop containing nucleotide triphosphate hydrolases"/>
    <property type="match status" value="1"/>
</dbReference>
<evidence type="ECO:0000259" key="9">
    <source>
        <dbReference type="PROSITE" id="PS50893"/>
    </source>
</evidence>
<comment type="subcellular location">
    <subcellularLocation>
        <location evidence="1">Cell membrane</location>
        <topology evidence="1">Multi-pass membrane protein</topology>
    </subcellularLocation>
</comment>
<feature type="transmembrane region" description="Helical" evidence="8">
    <location>
        <begin position="20"/>
        <end position="43"/>
    </location>
</feature>
<dbReference type="PROSITE" id="PS00211">
    <property type="entry name" value="ABC_TRANSPORTER_1"/>
    <property type="match status" value="1"/>
</dbReference>
<feature type="transmembrane region" description="Helical" evidence="8">
    <location>
        <begin position="215"/>
        <end position="234"/>
    </location>
</feature>
<keyword evidence="7 8" id="KW-0472">Membrane</keyword>
<dbReference type="Pfam" id="PF06472">
    <property type="entry name" value="ABC_membrane_2"/>
    <property type="match status" value="1"/>
</dbReference>
<dbReference type="InterPro" id="IPR027417">
    <property type="entry name" value="P-loop_NTPase"/>
</dbReference>
<dbReference type="InterPro" id="IPR011527">
    <property type="entry name" value="ABC1_TM_dom"/>
</dbReference>
<dbReference type="RefSeq" id="WP_280831552.1">
    <property type="nucleotide sequence ID" value="NZ_JARXVE010000002.1"/>
</dbReference>
<dbReference type="PROSITE" id="PS50893">
    <property type="entry name" value="ABC_TRANSPORTER_2"/>
    <property type="match status" value="1"/>
</dbReference>
<dbReference type="InterPro" id="IPR036640">
    <property type="entry name" value="ABC1_TM_sf"/>
</dbReference>
<dbReference type="InterPro" id="IPR050835">
    <property type="entry name" value="ABC_transporter_sub-D"/>
</dbReference>
<dbReference type="Pfam" id="PF00005">
    <property type="entry name" value="ABC_tran"/>
    <property type="match status" value="1"/>
</dbReference>
<dbReference type="GO" id="GO:0005524">
    <property type="term" value="F:ATP binding"/>
    <property type="evidence" value="ECO:0007669"/>
    <property type="project" value="UniProtKB-KW"/>
</dbReference>
<dbReference type="Gene3D" id="1.20.1560.10">
    <property type="entry name" value="ABC transporter type 1, transmembrane domain"/>
    <property type="match status" value="1"/>
</dbReference>
<dbReference type="PROSITE" id="PS50929">
    <property type="entry name" value="ABC_TM1F"/>
    <property type="match status" value="1"/>
</dbReference>
<keyword evidence="12" id="KW-1185">Reference proteome</keyword>